<dbReference type="RefSeq" id="WP_068322558.1">
    <property type="nucleotide sequence ID" value="NZ_CP010835.1"/>
</dbReference>
<evidence type="ECO:0000313" key="3">
    <source>
        <dbReference type="Proteomes" id="UP000070587"/>
    </source>
</evidence>
<accession>A0A127BA15</accession>
<feature type="compositionally biased region" description="Basic and acidic residues" evidence="1">
    <location>
        <begin position="96"/>
        <end position="110"/>
    </location>
</feature>
<evidence type="ECO:0000313" key="2">
    <source>
        <dbReference type="EMBL" id="AMM54180.1"/>
    </source>
</evidence>
<organism evidence="2 3">
    <name type="scientific">Pyrococcus kukulkanii</name>
    <dbReference type="NCBI Taxonomy" id="1609559"/>
    <lineage>
        <taxon>Archaea</taxon>
        <taxon>Methanobacteriati</taxon>
        <taxon>Methanobacteriota</taxon>
        <taxon>Thermococci</taxon>
        <taxon>Thermococcales</taxon>
        <taxon>Thermococcaceae</taxon>
        <taxon>Pyrococcus</taxon>
    </lineage>
</organism>
<dbReference type="STRING" id="1609559.TQ32_06595"/>
<protein>
    <submittedName>
        <fullName evidence="2">Uncharacterized protein</fullName>
    </submittedName>
</protein>
<sequence>MVFSSAQIKLAARALKDLAGKHEFVIVVPGDRPGLQVMREHSEEEVEEIIKQALRQAQDPSKIFVFHDDEIGWEKVNLVELIGGAGSIYDVSGDMRQSENEAEAKPEVEAGVKTVPGAGPGGEPEVEDVELEKSLGPDAGEVSEEEIKVEGEIGVVSEVGEVPGAGEVEGETSESGENGGSEVKSEGEMVIELGKTKLTRTHVDYAEYDVSSYVVSLLALVVHRVANAKQVVYVEDIAATISYILSVEYGIEDDALIRFYIKKVLERLRDFGWGVAEPQTTGDVDEDIVKEFKVLAREWGKTLTEAVKVLSRRPFEFLLADQIFRPGRTDIKREGNMLVVSEKFIQDIETATGLKLDPDEFSIVLKYKLTTAQGDEMTLYEAVAELRKALIQYRIYEGVPPETVALSKLMTYGGPWLRKALKVLEAKKLLRVSKGKARFTEELVEMLDLPQQVSLFDNLEQVVEKKAASKASLADLAREEDEEGGEEQ</sequence>
<reference evidence="3" key="1">
    <citation type="submission" date="2015-02" db="EMBL/GenBank/DDBJ databases">
        <title>Pyrococcus kukulkanii sp. nov., a novel hyperthermophilic archaeon isolated from a deep-sea hydrothermal vent at the Guaymas Basin.</title>
        <authorList>
            <person name="Oger P.M."/>
            <person name="Callac N."/>
            <person name="Jebbar M."/>
            <person name="Godfroy A."/>
        </authorList>
    </citation>
    <scope>NUCLEOTIDE SEQUENCE [LARGE SCALE GENOMIC DNA]</scope>
    <source>
        <strain evidence="3">NCB100</strain>
    </source>
</reference>
<dbReference type="PATRIC" id="fig|1609559.3.peg.1384"/>
<feature type="region of interest" description="Disordered" evidence="1">
    <location>
        <begin position="96"/>
        <end position="127"/>
    </location>
</feature>
<dbReference type="AlphaFoldDB" id="A0A127BA15"/>
<dbReference type="KEGG" id="pyc:TQ32_06595"/>
<reference evidence="2 3" key="2">
    <citation type="journal article" date="2016" name="Int. J. Syst. Evol. Microbiol.">
        <title>Pyrococcus kukulkanii sp. nov., a hyperthermophilic, piezophilic archaeon isolated from a deep-sea hydrothermal vent.</title>
        <authorList>
            <person name="Callac N."/>
            <person name="Oger P."/>
            <person name="Lesongeur F."/>
            <person name="Rattray J.E."/>
            <person name="Vannier P."/>
            <person name="Michoud G."/>
            <person name="Beauverger M."/>
            <person name="Gayet N."/>
            <person name="Rouxel O."/>
            <person name="Jebbar M."/>
            <person name="Godfroy A."/>
        </authorList>
    </citation>
    <scope>NUCLEOTIDE SEQUENCE [LARGE SCALE GENOMIC DNA]</scope>
    <source>
        <strain evidence="2 3">NCB100</strain>
    </source>
</reference>
<dbReference type="GeneID" id="28491489"/>
<dbReference type="EMBL" id="CP010835">
    <property type="protein sequence ID" value="AMM54180.1"/>
    <property type="molecule type" value="Genomic_DNA"/>
</dbReference>
<feature type="region of interest" description="Disordered" evidence="1">
    <location>
        <begin position="164"/>
        <end position="184"/>
    </location>
</feature>
<name>A0A127BA15_9EURY</name>
<dbReference type="Proteomes" id="UP000070587">
    <property type="component" value="Chromosome"/>
</dbReference>
<gene>
    <name evidence="2" type="ORF">TQ32_06595</name>
</gene>
<evidence type="ECO:0000256" key="1">
    <source>
        <dbReference type="SAM" id="MobiDB-lite"/>
    </source>
</evidence>
<proteinExistence type="predicted"/>